<name>A0ACC2IW38_9PEZI</name>
<sequence length="249" mass="28365">MWNWPLPSDVLNAPAYASPDGVYNFDQRPPYNNPAYGLVAVCVFLTLTGVLLRIYTRLCIVKQVHLEDYLALFTLVPYFASIWGSVGYIAEGGLFVHEWNIRLGVMIDLGVYLFVFSLCSALYMIPAKAAILLEWIRIFVPGNTRNWFFWTAWSIIAFNSLAYFAALWVVIFGKSPIAYNWNVFIPEGRSYVNRKHLDIVAAGVNLITDISTFLLPQPIIWSLKMTKSRKIGVSFMFSFGLLFVNFSSR</sequence>
<protein>
    <submittedName>
        <fullName evidence="1">Uncharacterized protein</fullName>
    </submittedName>
</protein>
<evidence type="ECO:0000313" key="2">
    <source>
        <dbReference type="Proteomes" id="UP001153334"/>
    </source>
</evidence>
<proteinExistence type="predicted"/>
<gene>
    <name evidence="1" type="ORF">ONZ43_g3652</name>
</gene>
<organism evidence="1 2">
    <name type="scientific">Nemania bipapillata</name>
    <dbReference type="NCBI Taxonomy" id="110536"/>
    <lineage>
        <taxon>Eukaryota</taxon>
        <taxon>Fungi</taxon>
        <taxon>Dikarya</taxon>
        <taxon>Ascomycota</taxon>
        <taxon>Pezizomycotina</taxon>
        <taxon>Sordariomycetes</taxon>
        <taxon>Xylariomycetidae</taxon>
        <taxon>Xylariales</taxon>
        <taxon>Xylariaceae</taxon>
        <taxon>Nemania</taxon>
    </lineage>
</organism>
<dbReference type="Proteomes" id="UP001153334">
    <property type="component" value="Unassembled WGS sequence"/>
</dbReference>
<dbReference type="EMBL" id="JAPESX010000878">
    <property type="protein sequence ID" value="KAJ8119388.1"/>
    <property type="molecule type" value="Genomic_DNA"/>
</dbReference>
<evidence type="ECO:0000313" key="1">
    <source>
        <dbReference type="EMBL" id="KAJ8119388.1"/>
    </source>
</evidence>
<reference evidence="1" key="1">
    <citation type="submission" date="2022-11" db="EMBL/GenBank/DDBJ databases">
        <title>Genome Sequence of Nemania bipapillata.</title>
        <authorList>
            <person name="Buettner E."/>
        </authorList>
    </citation>
    <scope>NUCLEOTIDE SEQUENCE</scope>
    <source>
        <strain evidence="1">CP14</strain>
    </source>
</reference>
<comment type="caution">
    <text evidence="1">The sequence shown here is derived from an EMBL/GenBank/DDBJ whole genome shotgun (WGS) entry which is preliminary data.</text>
</comment>
<accession>A0ACC2IW38</accession>
<keyword evidence="2" id="KW-1185">Reference proteome</keyword>